<dbReference type="EMBL" id="JAQNDM010000002">
    <property type="protein sequence ID" value="MDC0711151.1"/>
    <property type="molecule type" value="Genomic_DNA"/>
</dbReference>
<evidence type="ECO:0000313" key="2">
    <source>
        <dbReference type="Proteomes" id="UP001221838"/>
    </source>
</evidence>
<dbReference type="RefSeq" id="WP_272141111.1">
    <property type="nucleotide sequence ID" value="NZ_JAQNDM010000002.1"/>
</dbReference>
<name>A0ABT5DFM1_9BACT</name>
<dbReference type="Proteomes" id="UP001221838">
    <property type="component" value="Unassembled WGS sequence"/>
</dbReference>
<gene>
    <name evidence="1" type="ORF">POL68_21965</name>
</gene>
<evidence type="ECO:0000313" key="1">
    <source>
        <dbReference type="EMBL" id="MDC0711151.1"/>
    </source>
</evidence>
<proteinExistence type="predicted"/>
<comment type="caution">
    <text evidence="1">The sequence shown here is derived from an EMBL/GenBank/DDBJ whole genome shotgun (WGS) entry which is preliminary data.</text>
</comment>
<reference evidence="1 2" key="1">
    <citation type="submission" date="2022-11" db="EMBL/GenBank/DDBJ databases">
        <title>Minimal conservation of predation-associated metabolite biosynthetic gene clusters underscores biosynthetic potential of Myxococcota including descriptions for ten novel species: Archangium lansinium sp. nov., Myxococcus landrumus sp. nov., Nannocystis bai.</title>
        <authorList>
            <person name="Ahearne A."/>
            <person name="Stevens C."/>
            <person name="Dowd S."/>
        </authorList>
    </citation>
    <scope>NUCLEOTIDE SEQUENCE [LARGE SCALE GENOMIC DNA]</scope>
    <source>
        <strain evidence="1 2">NCWAL01</strain>
    </source>
</reference>
<sequence>MRLEELKQRIETVRWFSSLGTFPPREGFVPIRDLQAWADAVPGLTEEAAGEDPIADEMDWLPSSQSQEDPVHGNSLAQLAKKLGVEDRLKKARVEFFKAALDSLGKQMTPSPLFVVGPHDFSEAAKGAALFAVRMSVTEILAGKEGFWCSLISLYEEGFWPCGTLSSGQVVVL</sequence>
<protein>
    <submittedName>
        <fullName evidence="1">Uncharacterized protein</fullName>
    </submittedName>
</protein>
<accession>A0ABT5DFM1</accession>
<organism evidence="1 2">
    <name type="scientific">Stigmatella ashevillensis</name>
    <dbReference type="NCBI Taxonomy" id="2995309"/>
    <lineage>
        <taxon>Bacteria</taxon>
        <taxon>Pseudomonadati</taxon>
        <taxon>Myxococcota</taxon>
        <taxon>Myxococcia</taxon>
        <taxon>Myxococcales</taxon>
        <taxon>Cystobacterineae</taxon>
        <taxon>Archangiaceae</taxon>
        <taxon>Stigmatella</taxon>
    </lineage>
</organism>
<keyword evidence="2" id="KW-1185">Reference proteome</keyword>